<proteinExistence type="inferred from homology"/>
<dbReference type="PANTHER" id="PTHR30537">
    <property type="entry name" value="HTH-TYPE TRANSCRIPTIONAL REGULATOR"/>
    <property type="match status" value="1"/>
</dbReference>
<dbReference type="RefSeq" id="WP_173122875.1">
    <property type="nucleotide sequence ID" value="NZ_JABRWJ010000003.1"/>
</dbReference>
<dbReference type="InterPro" id="IPR036388">
    <property type="entry name" value="WH-like_DNA-bd_sf"/>
</dbReference>
<dbReference type="InterPro" id="IPR000847">
    <property type="entry name" value="LysR_HTH_N"/>
</dbReference>
<keyword evidence="2" id="KW-0805">Transcription regulation</keyword>
<evidence type="ECO:0000256" key="3">
    <source>
        <dbReference type="ARBA" id="ARBA00023125"/>
    </source>
</evidence>
<evidence type="ECO:0000256" key="1">
    <source>
        <dbReference type="ARBA" id="ARBA00009437"/>
    </source>
</evidence>
<dbReference type="CDD" id="cd08422">
    <property type="entry name" value="PBP2_CrgA_like"/>
    <property type="match status" value="1"/>
</dbReference>
<keyword evidence="4" id="KW-0804">Transcription</keyword>
<name>A0ABX2EGN6_9BURK</name>
<keyword evidence="7" id="KW-1185">Reference proteome</keyword>
<keyword evidence="3" id="KW-0238">DNA-binding</keyword>
<evidence type="ECO:0000256" key="4">
    <source>
        <dbReference type="ARBA" id="ARBA00023163"/>
    </source>
</evidence>
<evidence type="ECO:0000313" key="7">
    <source>
        <dbReference type="Proteomes" id="UP000737171"/>
    </source>
</evidence>
<organism evidence="6 7">
    <name type="scientific">Pseudaquabacterium terrae</name>
    <dbReference type="NCBI Taxonomy" id="2732868"/>
    <lineage>
        <taxon>Bacteria</taxon>
        <taxon>Pseudomonadati</taxon>
        <taxon>Pseudomonadota</taxon>
        <taxon>Betaproteobacteria</taxon>
        <taxon>Burkholderiales</taxon>
        <taxon>Sphaerotilaceae</taxon>
        <taxon>Pseudaquabacterium</taxon>
    </lineage>
</organism>
<dbReference type="InterPro" id="IPR005119">
    <property type="entry name" value="LysR_subst-bd"/>
</dbReference>
<accession>A0ABX2EGN6</accession>
<evidence type="ECO:0000259" key="5">
    <source>
        <dbReference type="PROSITE" id="PS50931"/>
    </source>
</evidence>
<dbReference type="Pfam" id="PF03466">
    <property type="entry name" value="LysR_substrate"/>
    <property type="match status" value="1"/>
</dbReference>
<dbReference type="PROSITE" id="PS50931">
    <property type="entry name" value="HTH_LYSR"/>
    <property type="match status" value="1"/>
</dbReference>
<comment type="similarity">
    <text evidence="1">Belongs to the LysR transcriptional regulatory family.</text>
</comment>
<dbReference type="Pfam" id="PF00126">
    <property type="entry name" value="HTH_1"/>
    <property type="match status" value="1"/>
</dbReference>
<dbReference type="SUPFAM" id="SSF46785">
    <property type="entry name" value="Winged helix' DNA-binding domain"/>
    <property type="match status" value="1"/>
</dbReference>
<protein>
    <submittedName>
        <fullName evidence="6">LysR family transcriptional regulator</fullName>
    </submittedName>
</protein>
<dbReference type="EMBL" id="JABRWJ010000003">
    <property type="protein sequence ID" value="NRF67788.1"/>
    <property type="molecule type" value="Genomic_DNA"/>
</dbReference>
<dbReference type="PANTHER" id="PTHR30537:SF35">
    <property type="entry name" value="TRANSCRIPTIONAL REGULATORY PROTEIN"/>
    <property type="match status" value="1"/>
</dbReference>
<dbReference type="InterPro" id="IPR036390">
    <property type="entry name" value="WH_DNA-bd_sf"/>
</dbReference>
<gene>
    <name evidence="6" type="ORF">HLB44_12415</name>
</gene>
<reference evidence="6 7" key="1">
    <citation type="submission" date="2020-05" db="EMBL/GenBank/DDBJ databases">
        <title>Aquincola sp. isolate from soil.</title>
        <authorList>
            <person name="Han J."/>
            <person name="Kim D.-U."/>
        </authorList>
    </citation>
    <scope>NUCLEOTIDE SEQUENCE [LARGE SCALE GENOMIC DNA]</scope>
    <source>
        <strain evidence="6 7">S2</strain>
    </source>
</reference>
<evidence type="ECO:0000313" key="6">
    <source>
        <dbReference type="EMBL" id="NRF67788.1"/>
    </source>
</evidence>
<dbReference type="Proteomes" id="UP000737171">
    <property type="component" value="Unassembled WGS sequence"/>
</dbReference>
<evidence type="ECO:0000256" key="2">
    <source>
        <dbReference type="ARBA" id="ARBA00023015"/>
    </source>
</evidence>
<dbReference type="InterPro" id="IPR058163">
    <property type="entry name" value="LysR-type_TF_proteobact-type"/>
</dbReference>
<feature type="domain" description="HTH lysR-type" evidence="5">
    <location>
        <begin position="1"/>
        <end position="59"/>
    </location>
</feature>
<dbReference type="Gene3D" id="3.40.190.290">
    <property type="match status" value="1"/>
</dbReference>
<dbReference type="SUPFAM" id="SSF53850">
    <property type="entry name" value="Periplasmic binding protein-like II"/>
    <property type="match status" value="1"/>
</dbReference>
<dbReference type="Gene3D" id="1.10.10.10">
    <property type="entry name" value="Winged helix-like DNA-binding domain superfamily/Winged helix DNA-binding domain"/>
    <property type="match status" value="1"/>
</dbReference>
<sequence>MDRLTAMQVFVEIADRGSLTAAAAQLEMSRAMVSRYLEGLESWLGLRLLHRTTRRVSLTDAGAEALERCRQALELAGEVQAVAATRGSEPSGRLRITTAPSFAQAHLAAAAADFLARHPRTQIELIAMDRAANLVEERIDIAVRIAARLDDGLVSRRLGDCRSLLCAAPAWLKRHGAPASPDELRQRPCLTHVRVGRTEYRLTRDGQTQRVPITGPLQCDDSAVLLQAVLAGAGIAMLPTYLVSALVVRGELVPVLPGWEPEVLGIHAIYLSRQHPPRLLRVMLDFLAERFGGGEAPWDRALRAIPVSRRRHVAR</sequence>
<comment type="caution">
    <text evidence="6">The sequence shown here is derived from an EMBL/GenBank/DDBJ whole genome shotgun (WGS) entry which is preliminary data.</text>
</comment>